<feature type="transmembrane region" description="Helical" evidence="1">
    <location>
        <begin position="191"/>
        <end position="210"/>
    </location>
</feature>
<keyword evidence="3" id="KW-1185">Reference proteome</keyword>
<feature type="transmembrane region" description="Helical" evidence="1">
    <location>
        <begin position="35"/>
        <end position="55"/>
    </location>
</feature>
<feature type="transmembrane region" description="Helical" evidence="1">
    <location>
        <begin position="216"/>
        <end position="236"/>
    </location>
</feature>
<dbReference type="Proteomes" id="UP000326837">
    <property type="component" value="Chromosome"/>
</dbReference>
<dbReference type="KEGG" id="lpav:PLANPX_5782"/>
<name>A0A5K7XH21_9BACT</name>
<evidence type="ECO:0000313" key="3">
    <source>
        <dbReference type="Proteomes" id="UP000326837"/>
    </source>
</evidence>
<proteinExistence type="predicted"/>
<dbReference type="AlphaFoldDB" id="A0A5K7XH21"/>
<reference evidence="3" key="1">
    <citation type="submission" date="2019-10" db="EMBL/GenBank/DDBJ databases">
        <title>Lacipirellula parvula gen. nov., sp. nov., representing a lineage of planctomycetes widespread in freshwater anoxic habitats, and description of the family Lacipirellulaceae.</title>
        <authorList>
            <person name="Dedysh S.N."/>
            <person name="Kulichevskaya I.S."/>
            <person name="Beletsky A.V."/>
            <person name="Rakitin A.L."/>
            <person name="Mardanov A.V."/>
            <person name="Ivanova A.A."/>
            <person name="Saltykova V.X."/>
            <person name="Rijpstra W.I.C."/>
            <person name="Sinninghe Damste J.S."/>
            <person name="Ravin N.V."/>
        </authorList>
    </citation>
    <scope>NUCLEOTIDE SEQUENCE [LARGE SCALE GENOMIC DNA]</scope>
    <source>
        <strain evidence="3">PX69</strain>
    </source>
</reference>
<feature type="transmembrane region" description="Helical" evidence="1">
    <location>
        <begin position="162"/>
        <end position="179"/>
    </location>
</feature>
<feature type="transmembrane region" description="Helical" evidence="1">
    <location>
        <begin position="62"/>
        <end position="82"/>
    </location>
</feature>
<feature type="transmembrane region" description="Helical" evidence="1">
    <location>
        <begin position="94"/>
        <end position="116"/>
    </location>
</feature>
<gene>
    <name evidence="2" type="ORF">PLANPX_5782</name>
</gene>
<evidence type="ECO:0000313" key="2">
    <source>
        <dbReference type="EMBL" id="BBO36170.1"/>
    </source>
</evidence>
<keyword evidence="1" id="KW-0812">Transmembrane</keyword>
<protein>
    <submittedName>
        <fullName evidence="2">Uncharacterized protein</fullName>
    </submittedName>
</protein>
<accession>A0A5K7XH21</accession>
<evidence type="ECO:0000256" key="1">
    <source>
        <dbReference type="SAM" id="Phobius"/>
    </source>
</evidence>
<organism evidence="2 3">
    <name type="scientific">Lacipirellula parvula</name>
    <dbReference type="NCBI Taxonomy" id="2650471"/>
    <lineage>
        <taxon>Bacteria</taxon>
        <taxon>Pseudomonadati</taxon>
        <taxon>Planctomycetota</taxon>
        <taxon>Planctomycetia</taxon>
        <taxon>Pirellulales</taxon>
        <taxon>Lacipirellulaceae</taxon>
        <taxon>Lacipirellula</taxon>
    </lineage>
</organism>
<keyword evidence="1" id="KW-1133">Transmembrane helix</keyword>
<sequence>MLSVVARPAMWTYLILAAIASLAVAKPELPPVGFQATVMAGFLFGQLWLVAIWAAVGRAPRLIRAMGLLLGMLVGSAIVCRLDGEQSMERFREGLGPMLLVVSPVFVPALLTKIVLDWKKVGSTEQMRFPLKELLGWMTVVAAASWLLNAGDFGLLEHSPPTFRLLLAAGVAAGVAGAVCHRDAIPLSFKVASVALALVAVGCCLKIGSIKPPNNFLWGAVGGGLYLVIAFILRGYDDRSFSRRLEASRRVQQSLALSEHD</sequence>
<keyword evidence="1" id="KW-0472">Membrane</keyword>
<dbReference type="EMBL" id="AP021861">
    <property type="protein sequence ID" value="BBO36170.1"/>
    <property type="molecule type" value="Genomic_DNA"/>
</dbReference>
<dbReference type="RefSeq" id="WP_152101391.1">
    <property type="nucleotide sequence ID" value="NZ_AP021861.1"/>
</dbReference>
<feature type="transmembrane region" description="Helical" evidence="1">
    <location>
        <begin position="137"/>
        <end position="156"/>
    </location>
</feature>